<evidence type="ECO:0000313" key="16">
    <source>
        <dbReference type="EMBL" id="RAR85845.1"/>
    </source>
</evidence>
<dbReference type="PANTHER" id="PTHR43024:SF1">
    <property type="entry name" value="UDP-N-ACETYLMURAMOYL-TRIPEPTIDE--D-ALANYL-D-ALANINE LIGASE"/>
    <property type="match status" value="1"/>
</dbReference>
<dbReference type="GO" id="GO:0071555">
    <property type="term" value="P:cell wall organization"/>
    <property type="evidence" value="ECO:0007669"/>
    <property type="project" value="UniProtKB-KW"/>
</dbReference>
<evidence type="ECO:0000256" key="2">
    <source>
        <dbReference type="ARBA" id="ARBA00022598"/>
    </source>
</evidence>
<dbReference type="InterPro" id="IPR036615">
    <property type="entry name" value="Mur_ligase_C_dom_sf"/>
</dbReference>
<keyword evidence="1 10" id="KW-0963">Cytoplasm</keyword>
<dbReference type="SUPFAM" id="SSF53244">
    <property type="entry name" value="MurD-like peptide ligases, peptide-binding domain"/>
    <property type="match status" value="1"/>
</dbReference>
<dbReference type="GO" id="GO:0005524">
    <property type="term" value="F:ATP binding"/>
    <property type="evidence" value="ECO:0007669"/>
    <property type="project" value="UniProtKB-UniRule"/>
</dbReference>
<keyword evidence="4 10" id="KW-0547">Nucleotide-binding</keyword>
<dbReference type="GO" id="GO:0005737">
    <property type="term" value="C:cytoplasm"/>
    <property type="evidence" value="ECO:0007669"/>
    <property type="project" value="UniProtKB-SubCell"/>
</dbReference>
<feature type="domain" description="Mur ligase C-terminal" evidence="14">
    <location>
        <begin position="347"/>
        <end position="456"/>
    </location>
</feature>
<dbReference type="GO" id="GO:0009252">
    <property type="term" value="P:peptidoglycan biosynthetic process"/>
    <property type="evidence" value="ECO:0007669"/>
    <property type="project" value="UniProtKB-UniRule"/>
</dbReference>
<keyword evidence="5 10" id="KW-0067">ATP-binding</keyword>
<feature type="domain" description="Mur ligase N-terminal catalytic" evidence="13">
    <location>
        <begin position="36"/>
        <end position="105"/>
    </location>
</feature>
<keyword evidence="8 10" id="KW-0131">Cell cycle</keyword>
<gene>
    <name evidence="10" type="primary">murF</name>
    <name evidence="16" type="ORF">AX018_100376</name>
</gene>
<dbReference type="EMBL" id="QLTA01000003">
    <property type="protein sequence ID" value="RAR85845.1"/>
    <property type="molecule type" value="Genomic_DNA"/>
</dbReference>
<evidence type="ECO:0000256" key="12">
    <source>
        <dbReference type="SAM" id="MobiDB-lite"/>
    </source>
</evidence>
<evidence type="ECO:0000259" key="15">
    <source>
        <dbReference type="Pfam" id="PF08245"/>
    </source>
</evidence>
<dbReference type="SUPFAM" id="SSF63418">
    <property type="entry name" value="MurE/MurF N-terminal domain"/>
    <property type="match status" value="1"/>
</dbReference>
<dbReference type="InterPro" id="IPR004101">
    <property type="entry name" value="Mur_ligase_C"/>
</dbReference>
<dbReference type="Gene3D" id="3.90.190.20">
    <property type="entry name" value="Mur ligase, C-terminal domain"/>
    <property type="match status" value="1"/>
</dbReference>
<dbReference type="Gene3D" id="3.40.1190.10">
    <property type="entry name" value="Mur-like, catalytic domain"/>
    <property type="match status" value="1"/>
</dbReference>
<sequence>MTAPALLTLRDAHALVQARVPQARLAGDAQLPLARVHTDTRTLRAGDLFVALKGERFDANDFLADARAGGAAAALAHPGRLEAAGLPGIEVPDTLAALGALAAGWRARLALPLIGVTGSNGKTTVTQMTASVLRAWKGEAAFATQGNFNNDIGVPLMLLRLGAQHEAAVIELGMNHPGEIAYLADIARPTVALVNNAQREHLEFMRTVRAVAEENGSVIAALSADGVAVFPADDEYTPLWREIAGARRCLTFGAQAGSRAEVRCTQARWEAGAWRVHIDTPQGAFDGTLRIAGRHNVANALAATACALAAGAPLDAIARGLAAFEPVKGRSRAFEAWVPQPSGAPRALTAVDDTYNANPDSMRAAIDVLAELPGPQLLVMGDMGEVGDEGPQFHAEAGAHARECGIGRLFALGALSTYAARAFGPDARHFDDMASLLAAVQDTLPAVGSVLVKGSRFMKMEQVVQALEAASQIRPQDGNGAGGTARATTPGSTACC</sequence>
<reference evidence="16 17" key="1">
    <citation type="submission" date="2018-06" db="EMBL/GenBank/DDBJ databases">
        <title>Genomic Encyclopedia of Archaeal and Bacterial Type Strains, Phase II (KMG-II): from individual species to whole genera.</title>
        <authorList>
            <person name="Goeker M."/>
        </authorList>
    </citation>
    <scope>NUCLEOTIDE SEQUENCE [LARGE SCALE GENOMIC DNA]</scope>
    <source>
        <strain evidence="16 17">CFPB 3232</strain>
    </source>
</reference>
<evidence type="ECO:0000256" key="1">
    <source>
        <dbReference type="ARBA" id="ARBA00022490"/>
    </source>
</evidence>
<proteinExistence type="inferred from homology"/>
<protein>
    <recommendedName>
        <fullName evidence="10 11">UDP-N-acetylmuramoyl-tripeptide--D-alanyl-D-alanine ligase</fullName>
        <ecNumber evidence="10 11">6.3.2.10</ecNumber>
    </recommendedName>
    <alternativeName>
        <fullName evidence="10">D-alanyl-D-alanine-adding enzyme</fullName>
    </alternativeName>
</protein>
<evidence type="ECO:0000313" key="17">
    <source>
        <dbReference type="Proteomes" id="UP000248856"/>
    </source>
</evidence>
<comment type="pathway">
    <text evidence="10 11">Cell wall biogenesis; peptidoglycan biosynthesis.</text>
</comment>
<feature type="binding site" evidence="10">
    <location>
        <begin position="118"/>
        <end position="124"/>
    </location>
    <ligand>
        <name>ATP</name>
        <dbReference type="ChEBI" id="CHEBI:30616"/>
    </ligand>
</feature>
<comment type="catalytic activity">
    <reaction evidence="10 11">
        <text>D-alanyl-D-alanine + UDP-N-acetyl-alpha-D-muramoyl-L-alanyl-gamma-D-glutamyl-meso-2,6-diaminopimelate + ATP = UDP-N-acetyl-alpha-D-muramoyl-L-alanyl-gamma-D-glutamyl-meso-2,6-diaminopimeloyl-D-alanyl-D-alanine + ADP + phosphate + H(+)</text>
        <dbReference type="Rhea" id="RHEA:28374"/>
        <dbReference type="ChEBI" id="CHEBI:15378"/>
        <dbReference type="ChEBI" id="CHEBI:30616"/>
        <dbReference type="ChEBI" id="CHEBI:43474"/>
        <dbReference type="ChEBI" id="CHEBI:57822"/>
        <dbReference type="ChEBI" id="CHEBI:61386"/>
        <dbReference type="ChEBI" id="CHEBI:83905"/>
        <dbReference type="ChEBI" id="CHEBI:456216"/>
        <dbReference type="EC" id="6.3.2.10"/>
    </reaction>
</comment>
<evidence type="ECO:0000256" key="6">
    <source>
        <dbReference type="ARBA" id="ARBA00022960"/>
    </source>
</evidence>
<comment type="function">
    <text evidence="10 11">Involved in cell wall formation. Catalyzes the final step in the synthesis of UDP-N-acetylmuramoyl-pentapeptide, the precursor of murein.</text>
</comment>
<dbReference type="PANTHER" id="PTHR43024">
    <property type="entry name" value="UDP-N-ACETYLMURAMOYL-TRIPEPTIDE--D-ALANYL-D-ALANINE LIGASE"/>
    <property type="match status" value="1"/>
</dbReference>
<dbReference type="AlphaFoldDB" id="A0A328ZKF4"/>
<dbReference type="OrthoDB" id="9801978at2"/>
<dbReference type="SUPFAM" id="SSF53623">
    <property type="entry name" value="MurD-like peptide ligases, catalytic domain"/>
    <property type="match status" value="1"/>
</dbReference>
<dbReference type="InterPro" id="IPR036565">
    <property type="entry name" value="Mur-like_cat_sf"/>
</dbReference>
<dbReference type="GO" id="GO:0008360">
    <property type="term" value="P:regulation of cell shape"/>
    <property type="evidence" value="ECO:0007669"/>
    <property type="project" value="UniProtKB-KW"/>
</dbReference>
<keyword evidence="3 10" id="KW-0132">Cell division</keyword>
<feature type="domain" description="Mur ligase central" evidence="15">
    <location>
        <begin position="116"/>
        <end position="307"/>
    </location>
</feature>
<name>A0A328ZKF4_9BURK</name>
<evidence type="ECO:0000256" key="10">
    <source>
        <dbReference type="HAMAP-Rule" id="MF_02019"/>
    </source>
</evidence>
<dbReference type="GO" id="GO:0051301">
    <property type="term" value="P:cell division"/>
    <property type="evidence" value="ECO:0007669"/>
    <property type="project" value="UniProtKB-KW"/>
</dbReference>
<dbReference type="InterPro" id="IPR005863">
    <property type="entry name" value="UDP-N-AcMur_synth"/>
</dbReference>
<dbReference type="NCBIfam" id="TIGR01143">
    <property type="entry name" value="murF"/>
    <property type="match status" value="1"/>
</dbReference>
<dbReference type="EC" id="6.3.2.10" evidence="10 11"/>
<dbReference type="Proteomes" id="UP000248856">
    <property type="component" value="Unassembled WGS sequence"/>
</dbReference>
<keyword evidence="2 10" id="KW-0436">Ligase</keyword>
<dbReference type="InterPro" id="IPR035911">
    <property type="entry name" value="MurE/MurF_N"/>
</dbReference>
<dbReference type="GO" id="GO:0008766">
    <property type="term" value="F:UDP-N-acetylmuramoylalanyl-D-glutamyl-2,6-diaminopimelate-D-alanyl-D-alanine ligase activity"/>
    <property type="evidence" value="ECO:0007669"/>
    <property type="project" value="RHEA"/>
</dbReference>
<keyword evidence="7 10" id="KW-0573">Peptidoglycan synthesis</keyword>
<dbReference type="Pfam" id="PF02875">
    <property type="entry name" value="Mur_ligase_C"/>
    <property type="match status" value="1"/>
</dbReference>
<comment type="subcellular location">
    <subcellularLocation>
        <location evidence="10 11">Cytoplasm</location>
    </subcellularLocation>
</comment>
<evidence type="ECO:0000256" key="8">
    <source>
        <dbReference type="ARBA" id="ARBA00023306"/>
    </source>
</evidence>
<evidence type="ECO:0000256" key="3">
    <source>
        <dbReference type="ARBA" id="ARBA00022618"/>
    </source>
</evidence>
<dbReference type="HAMAP" id="MF_02019">
    <property type="entry name" value="MurF"/>
    <property type="match status" value="1"/>
</dbReference>
<comment type="similarity">
    <text evidence="10">Belongs to the MurCDEF family. MurF subfamily.</text>
</comment>
<evidence type="ECO:0000256" key="5">
    <source>
        <dbReference type="ARBA" id="ARBA00022840"/>
    </source>
</evidence>
<keyword evidence="17" id="KW-1185">Reference proteome</keyword>
<feature type="region of interest" description="Disordered" evidence="12">
    <location>
        <begin position="475"/>
        <end position="496"/>
    </location>
</feature>
<dbReference type="Pfam" id="PF01225">
    <property type="entry name" value="Mur_ligase"/>
    <property type="match status" value="1"/>
</dbReference>
<comment type="caution">
    <text evidence="16">The sequence shown here is derived from an EMBL/GenBank/DDBJ whole genome shotgun (WGS) entry which is preliminary data.</text>
</comment>
<dbReference type="GO" id="GO:0047480">
    <property type="term" value="F:UDP-N-acetylmuramoyl-tripeptide-D-alanyl-D-alanine ligase activity"/>
    <property type="evidence" value="ECO:0007669"/>
    <property type="project" value="UniProtKB-UniRule"/>
</dbReference>
<feature type="compositionally biased region" description="Low complexity" evidence="12">
    <location>
        <begin position="484"/>
        <end position="496"/>
    </location>
</feature>
<evidence type="ECO:0000259" key="14">
    <source>
        <dbReference type="Pfam" id="PF02875"/>
    </source>
</evidence>
<dbReference type="UniPathway" id="UPA00219"/>
<dbReference type="Pfam" id="PF08245">
    <property type="entry name" value="Mur_ligase_M"/>
    <property type="match status" value="1"/>
</dbReference>
<dbReference type="InterPro" id="IPR051046">
    <property type="entry name" value="MurCDEF_CellWall_CoF430Synth"/>
</dbReference>
<organism evidence="16 17">
    <name type="scientific">Paracidovorax anthurii</name>
    <dbReference type="NCBI Taxonomy" id="78229"/>
    <lineage>
        <taxon>Bacteria</taxon>
        <taxon>Pseudomonadati</taxon>
        <taxon>Pseudomonadota</taxon>
        <taxon>Betaproteobacteria</taxon>
        <taxon>Burkholderiales</taxon>
        <taxon>Comamonadaceae</taxon>
        <taxon>Paracidovorax</taxon>
    </lineage>
</organism>
<dbReference type="Gene3D" id="3.40.1390.10">
    <property type="entry name" value="MurE/MurF, N-terminal domain"/>
    <property type="match status" value="1"/>
</dbReference>
<dbReference type="InterPro" id="IPR000713">
    <property type="entry name" value="Mur_ligase_N"/>
</dbReference>
<evidence type="ECO:0000256" key="7">
    <source>
        <dbReference type="ARBA" id="ARBA00022984"/>
    </source>
</evidence>
<keyword evidence="9 10" id="KW-0961">Cell wall biogenesis/degradation</keyword>
<evidence type="ECO:0000256" key="11">
    <source>
        <dbReference type="RuleBase" id="RU004136"/>
    </source>
</evidence>
<dbReference type="RefSeq" id="WP_111875746.1">
    <property type="nucleotide sequence ID" value="NZ_CBCSGC010000028.1"/>
</dbReference>
<evidence type="ECO:0000259" key="13">
    <source>
        <dbReference type="Pfam" id="PF01225"/>
    </source>
</evidence>
<dbReference type="InterPro" id="IPR013221">
    <property type="entry name" value="Mur_ligase_cen"/>
</dbReference>
<keyword evidence="6 10" id="KW-0133">Cell shape</keyword>
<accession>A0A328ZKF4</accession>
<evidence type="ECO:0000256" key="4">
    <source>
        <dbReference type="ARBA" id="ARBA00022741"/>
    </source>
</evidence>
<evidence type="ECO:0000256" key="9">
    <source>
        <dbReference type="ARBA" id="ARBA00023316"/>
    </source>
</evidence>